<dbReference type="KEGG" id="nar:Saro_1487"/>
<dbReference type="InterPro" id="IPR036922">
    <property type="entry name" value="Rieske_2Fe-2S_sf"/>
</dbReference>
<evidence type="ECO:0000256" key="4">
    <source>
        <dbReference type="ARBA" id="ARBA00023004"/>
    </source>
</evidence>
<organism evidence="7 8">
    <name type="scientific">Novosphingobium aromaticivorans (strain ATCC 700278 / DSM 12444 / CCUG 56034 / CIP 105152 / NBRC 16084 / F199)</name>
    <dbReference type="NCBI Taxonomy" id="279238"/>
    <lineage>
        <taxon>Bacteria</taxon>
        <taxon>Pseudomonadati</taxon>
        <taxon>Pseudomonadota</taxon>
        <taxon>Alphaproteobacteria</taxon>
        <taxon>Sphingomonadales</taxon>
        <taxon>Sphingomonadaceae</taxon>
        <taxon>Novosphingobium</taxon>
    </lineage>
</organism>
<keyword evidence="2" id="KW-0479">Metal-binding</keyword>
<protein>
    <submittedName>
        <fullName evidence="7">Rieske (2Fe-2S) protein</fullName>
    </submittedName>
</protein>
<dbReference type="GO" id="GO:0051537">
    <property type="term" value="F:2 iron, 2 sulfur cluster binding"/>
    <property type="evidence" value="ECO:0007669"/>
    <property type="project" value="UniProtKB-KW"/>
</dbReference>
<dbReference type="Proteomes" id="UP000009134">
    <property type="component" value="Chromosome"/>
</dbReference>
<keyword evidence="4" id="KW-0408">Iron</keyword>
<dbReference type="PROSITE" id="PS51296">
    <property type="entry name" value="RIESKE"/>
    <property type="match status" value="1"/>
</dbReference>
<evidence type="ECO:0000256" key="5">
    <source>
        <dbReference type="ARBA" id="ARBA00023014"/>
    </source>
</evidence>
<dbReference type="InterPro" id="IPR050584">
    <property type="entry name" value="Cholesterol_7-desaturase"/>
</dbReference>
<dbReference type="GO" id="GO:0046872">
    <property type="term" value="F:metal ion binding"/>
    <property type="evidence" value="ECO:0007669"/>
    <property type="project" value="UniProtKB-KW"/>
</dbReference>
<proteinExistence type="predicted"/>
<accession>Q2G894</accession>
<feature type="domain" description="Rieske" evidence="6">
    <location>
        <begin position="16"/>
        <end position="119"/>
    </location>
</feature>
<dbReference type="InterPro" id="IPR017941">
    <property type="entry name" value="Rieske_2Fe-2S"/>
</dbReference>
<evidence type="ECO:0000313" key="7">
    <source>
        <dbReference type="EMBL" id="ABD25929.1"/>
    </source>
</evidence>
<dbReference type="RefSeq" id="WP_011445142.1">
    <property type="nucleotide sequence ID" value="NC_007794.1"/>
</dbReference>
<evidence type="ECO:0000256" key="3">
    <source>
        <dbReference type="ARBA" id="ARBA00023002"/>
    </source>
</evidence>
<dbReference type="InterPro" id="IPR044043">
    <property type="entry name" value="VanA_C_cat"/>
</dbReference>
<name>Q2G894_NOVAD</name>
<dbReference type="STRING" id="279238.Saro_1487"/>
<dbReference type="SUPFAM" id="SSF50022">
    <property type="entry name" value="ISP domain"/>
    <property type="match status" value="1"/>
</dbReference>
<dbReference type="HOGENOM" id="CLU_039484_0_0_5"/>
<keyword evidence="3" id="KW-0560">Oxidoreductase</keyword>
<gene>
    <name evidence="7" type="ordered locus">Saro_1487</name>
</gene>
<dbReference type="Pfam" id="PF19112">
    <property type="entry name" value="VanA_C"/>
    <property type="match status" value="1"/>
</dbReference>
<dbReference type="GO" id="GO:0016491">
    <property type="term" value="F:oxidoreductase activity"/>
    <property type="evidence" value="ECO:0007669"/>
    <property type="project" value="UniProtKB-KW"/>
</dbReference>
<keyword evidence="8" id="KW-1185">Reference proteome</keyword>
<evidence type="ECO:0000256" key="2">
    <source>
        <dbReference type="ARBA" id="ARBA00022723"/>
    </source>
</evidence>
<reference evidence="8" key="1">
    <citation type="submission" date="2006-01" db="EMBL/GenBank/DDBJ databases">
        <title>Complete sequence of Novosphingobium aromaticivorans DSM 12444.</title>
        <authorList>
            <consortium name="US DOE Joint Genome Institute"/>
            <person name="Copeland A."/>
            <person name="Lucas S."/>
            <person name="Lapidus A."/>
            <person name="Barry K."/>
            <person name="Detter J.C."/>
            <person name="Glavina T."/>
            <person name="Hammon N."/>
            <person name="Israni S."/>
            <person name="Pitluck S."/>
            <person name="Chain P."/>
            <person name="Malfatti S."/>
            <person name="Shin M."/>
            <person name="Vergez L."/>
            <person name="Schmutz J."/>
            <person name="Larimer F."/>
            <person name="Land M."/>
            <person name="Kyrpides N."/>
            <person name="Ivanova N."/>
            <person name="Fredrickson J."/>
            <person name="Balkwill D."/>
            <person name="Romine M.F."/>
            <person name="Richardson P."/>
        </authorList>
    </citation>
    <scope>NUCLEOTIDE SEQUENCE [LARGE SCALE GENOMIC DNA]</scope>
    <source>
        <strain evidence="8">ATCC 700278 / DSM 12444 / CCUG 56034 / CIP 105152 / NBRC 16084 / F199</strain>
    </source>
</reference>
<evidence type="ECO:0000313" key="8">
    <source>
        <dbReference type="Proteomes" id="UP000009134"/>
    </source>
</evidence>
<dbReference type="Gene3D" id="2.102.10.10">
    <property type="entry name" value="Rieske [2Fe-2S] iron-sulphur domain"/>
    <property type="match status" value="1"/>
</dbReference>
<dbReference type="EMBL" id="CP000248">
    <property type="protein sequence ID" value="ABD25929.1"/>
    <property type="molecule type" value="Genomic_DNA"/>
</dbReference>
<keyword evidence="5" id="KW-0411">Iron-sulfur</keyword>
<keyword evidence="1" id="KW-0001">2Fe-2S</keyword>
<sequence>MNAPTHTNTRYLENAWYVAALSSEVQGQALFHRKILDISVMIYRLSDGSPTALRDRCPHRFAPLHMGKREGDEISCFYHALRFNSVGTCTHNPHGNGNIPDGANVRAFPLLERHGFIWIWMGEQTADPDLLPDFSPLEDSGPNAVGYTYMHMDANFELIVDNVMDLSHIDHVHGEIISTRGKLSPKIPKIRSTSRSISSRWEWEQQPAMLILAPFLPAPDAEARQYFDITWTPPANIQLSVGAVQGELSFDEAVMQYDLHTATPETQFTTHYFFATRRNHDTDNAEYNAMKIKAMHDTFEAEDGPIITGVQREMGDTDFFDLNPVLMSNDVGPVRVRKLLRKLIEEERADDYHKSE</sequence>
<dbReference type="PANTHER" id="PTHR21266:SF60">
    <property type="entry name" value="3-KETOSTEROID-9-ALPHA-MONOOXYGENASE, OXYGENASE COMPONENT"/>
    <property type="match status" value="1"/>
</dbReference>
<dbReference type="Pfam" id="PF00355">
    <property type="entry name" value="Rieske"/>
    <property type="match status" value="1"/>
</dbReference>
<dbReference type="AlphaFoldDB" id="Q2G894"/>
<evidence type="ECO:0000256" key="1">
    <source>
        <dbReference type="ARBA" id="ARBA00022714"/>
    </source>
</evidence>
<dbReference type="PANTHER" id="PTHR21266">
    <property type="entry name" value="IRON-SULFUR DOMAIN CONTAINING PROTEIN"/>
    <property type="match status" value="1"/>
</dbReference>
<dbReference type="Gene3D" id="3.90.380.10">
    <property type="entry name" value="Naphthalene 1,2-dioxygenase Alpha Subunit, Chain A, domain 1"/>
    <property type="match status" value="1"/>
</dbReference>
<dbReference type="eggNOG" id="COG4638">
    <property type="taxonomic scope" value="Bacteria"/>
</dbReference>
<dbReference type="SUPFAM" id="SSF55961">
    <property type="entry name" value="Bet v1-like"/>
    <property type="match status" value="1"/>
</dbReference>
<evidence type="ECO:0000259" key="6">
    <source>
        <dbReference type="PROSITE" id="PS51296"/>
    </source>
</evidence>